<dbReference type="EMBL" id="VIWO01000009">
    <property type="protein sequence ID" value="TWF35293.1"/>
    <property type="molecule type" value="Genomic_DNA"/>
</dbReference>
<dbReference type="PROSITE" id="PS00622">
    <property type="entry name" value="HTH_LUXR_1"/>
    <property type="match status" value="1"/>
</dbReference>
<comment type="caution">
    <text evidence="6">The sequence shown here is derived from an EMBL/GenBank/DDBJ whole genome shotgun (WGS) entry which is preliminary data.</text>
</comment>
<reference evidence="6 7" key="1">
    <citation type="submission" date="2019-06" db="EMBL/GenBank/DDBJ databases">
        <title>Sorghum-associated microbial communities from plants grown in Nebraska, USA.</title>
        <authorList>
            <person name="Schachtman D."/>
        </authorList>
    </citation>
    <scope>NUCLEOTIDE SEQUENCE [LARGE SCALE GENOMIC DNA]</scope>
    <source>
        <strain evidence="6 7">1209</strain>
    </source>
</reference>
<dbReference type="Pfam" id="PF00196">
    <property type="entry name" value="GerE"/>
    <property type="match status" value="1"/>
</dbReference>
<sequence length="250" mass="28676">MYEAARKIWKVVAENVAPPLSIPELDIQKKILPFFQVGDCYYFIFNATRGEFDYVHPGIADILGYRAEECTVAKIMSYIHPEDIGWFLDFEQQAVAFFEWLPIDKILKYKVRYDLRVRKADGQYLRMLHQTTPLQHGEDGAILRTFGVHIDITHLKSSGPPVLSFVGLDGEPSYLNIDIKKGFSPSHEVLTRREKQVLELLLLGMSSRKIADELNISRQTVDKHRKNMLQKTGVHSSAEMVVKALKEGWV</sequence>
<protein>
    <submittedName>
        <fullName evidence="6">PAS domain-containing protein</fullName>
    </submittedName>
</protein>
<dbReference type="CDD" id="cd06170">
    <property type="entry name" value="LuxR_C_like"/>
    <property type="match status" value="1"/>
</dbReference>
<dbReference type="Proteomes" id="UP000320811">
    <property type="component" value="Unassembled WGS sequence"/>
</dbReference>
<dbReference type="Gene3D" id="3.30.450.20">
    <property type="entry name" value="PAS domain"/>
    <property type="match status" value="1"/>
</dbReference>
<evidence type="ECO:0000256" key="1">
    <source>
        <dbReference type="ARBA" id="ARBA00023015"/>
    </source>
</evidence>
<proteinExistence type="predicted"/>
<dbReference type="InterPro" id="IPR001610">
    <property type="entry name" value="PAC"/>
</dbReference>
<dbReference type="InterPro" id="IPR036388">
    <property type="entry name" value="WH-like_DNA-bd_sf"/>
</dbReference>
<dbReference type="SMART" id="SM00086">
    <property type="entry name" value="PAC"/>
    <property type="match status" value="1"/>
</dbReference>
<dbReference type="SMART" id="SM00421">
    <property type="entry name" value="HTH_LUXR"/>
    <property type="match status" value="1"/>
</dbReference>
<dbReference type="GO" id="GO:0003677">
    <property type="term" value="F:DNA binding"/>
    <property type="evidence" value="ECO:0007669"/>
    <property type="project" value="UniProtKB-KW"/>
</dbReference>
<dbReference type="SUPFAM" id="SSF55785">
    <property type="entry name" value="PYP-like sensor domain (PAS domain)"/>
    <property type="match status" value="1"/>
</dbReference>
<dbReference type="InterPro" id="IPR016032">
    <property type="entry name" value="Sig_transdc_resp-reg_C-effctor"/>
</dbReference>
<evidence type="ECO:0000313" key="6">
    <source>
        <dbReference type="EMBL" id="TWF35293.1"/>
    </source>
</evidence>
<keyword evidence="2" id="KW-0238">DNA-binding</keyword>
<dbReference type="PRINTS" id="PR00038">
    <property type="entry name" value="HTHLUXR"/>
</dbReference>
<keyword evidence="7" id="KW-1185">Reference proteome</keyword>
<evidence type="ECO:0000259" key="5">
    <source>
        <dbReference type="PROSITE" id="PS50112"/>
    </source>
</evidence>
<dbReference type="PROSITE" id="PS50112">
    <property type="entry name" value="PAS"/>
    <property type="match status" value="1"/>
</dbReference>
<organism evidence="6 7">
    <name type="scientific">Chitinophaga polysaccharea</name>
    <dbReference type="NCBI Taxonomy" id="1293035"/>
    <lineage>
        <taxon>Bacteria</taxon>
        <taxon>Pseudomonadati</taxon>
        <taxon>Bacteroidota</taxon>
        <taxon>Chitinophagia</taxon>
        <taxon>Chitinophagales</taxon>
        <taxon>Chitinophagaceae</taxon>
        <taxon>Chitinophaga</taxon>
    </lineage>
</organism>
<dbReference type="RefSeq" id="WP_186452592.1">
    <property type="nucleotide sequence ID" value="NZ_VIWO01000009.1"/>
</dbReference>
<evidence type="ECO:0000256" key="3">
    <source>
        <dbReference type="ARBA" id="ARBA00023163"/>
    </source>
</evidence>
<keyword evidence="3" id="KW-0804">Transcription</keyword>
<name>A0A561PAX8_9BACT</name>
<dbReference type="AlphaFoldDB" id="A0A561PAX8"/>
<dbReference type="GO" id="GO:0006355">
    <property type="term" value="P:regulation of DNA-templated transcription"/>
    <property type="evidence" value="ECO:0007669"/>
    <property type="project" value="InterPro"/>
</dbReference>
<gene>
    <name evidence="6" type="ORF">FHW36_10980</name>
</gene>
<feature type="domain" description="HTH luxR-type" evidence="4">
    <location>
        <begin position="186"/>
        <end position="248"/>
    </location>
</feature>
<dbReference type="PROSITE" id="PS50043">
    <property type="entry name" value="HTH_LUXR_2"/>
    <property type="match status" value="1"/>
</dbReference>
<dbReference type="PANTHER" id="PTHR44688:SF16">
    <property type="entry name" value="DNA-BINDING TRANSCRIPTIONAL ACTIVATOR DEVR_DOSR"/>
    <property type="match status" value="1"/>
</dbReference>
<dbReference type="InterPro" id="IPR035965">
    <property type="entry name" value="PAS-like_dom_sf"/>
</dbReference>
<dbReference type="SUPFAM" id="SSF46894">
    <property type="entry name" value="C-terminal effector domain of the bipartite response regulators"/>
    <property type="match status" value="1"/>
</dbReference>
<evidence type="ECO:0000313" key="7">
    <source>
        <dbReference type="Proteomes" id="UP000320811"/>
    </source>
</evidence>
<keyword evidence="1" id="KW-0805">Transcription regulation</keyword>
<dbReference type="PANTHER" id="PTHR44688">
    <property type="entry name" value="DNA-BINDING TRANSCRIPTIONAL ACTIVATOR DEVR_DOSR"/>
    <property type="match status" value="1"/>
</dbReference>
<evidence type="ECO:0000256" key="2">
    <source>
        <dbReference type="ARBA" id="ARBA00023125"/>
    </source>
</evidence>
<dbReference type="InterPro" id="IPR000014">
    <property type="entry name" value="PAS"/>
</dbReference>
<dbReference type="InterPro" id="IPR013655">
    <property type="entry name" value="PAS_fold_3"/>
</dbReference>
<feature type="domain" description="PAS" evidence="5">
    <location>
        <begin position="50"/>
        <end position="83"/>
    </location>
</feature>
<dbReference type="Gene3D" id="1.10.10.10">
    <property type="entry name" value="Winged helix-like DNA-binding domain superfamily/Winged helix DNA-binding domain"/>
    <property type="match status" value="1"/>
</dbReference>
<dbReference type="CDD" id="cd00130">
    <property type="entry name" value="PAS"/>
    <property type="match status" value="1"/>
</dbReference>
<dbReference type="Pfam" id="PF08447">
    <property type="entry name" value="PAS_3"/>
    <property type="match status" value="1"/>
</dbReference>
<dbReference type="InterPro" id="IPR000792">
    <property type="entry name" value="Tscrpt_reg_LuxR_C"/>
</dbReference>
<accession>A0A561PAX8</accession>
<evidence type="ECO:0000259" key="4">
    <source>
        <dbReference type="PROSITE" id="PS50043"/>
    </source>
</evidence>